<evidence type="ECO:0000313" key="2">
    <source>
        <dbReference type="Proteomes" id="UP000059188"/>
    </source>
</evidence>
<accession>A0A0B7FVU2</accession>
<name>A0A0B7FVU2_THACB</name>
<reference evidence="1 2" key="1">
    <citation type="submission" date="2014-11" db="EMBL/GenBank/DDBJ databases">
        <authorList>
            <person name="Wibberg Daniel"/>
        </authorList>
    </citation>
    <scope>NUCLEOTIDE SEQUENCE [LARGE SCALE GENOMIC DNA]</scope>
    <source>
        <strain evidence="1">Rhizoctonia solani AG1-IB 7/3/14</strain>
    </source>
</reference>
<evidence type="ECO:0000313" key="1">
    <source>
        <dbReference type="EMBL" id="CEL60302.1"/>
    </source>
</evidence>
<dbReference type="Proteomes" id="UP000059188">
    <property type="component" value="Unassembled WGS sequence"/>
</dbReference>
<gene>
    <name evidence="1" type="ORF">RSOLAG1IB_09526</name>
</gene>
<organism evidence="1 2">
    <name type="scientific">Thanatephorus cucumeris (strain AG1-IB / isolate 7/3/14)</name>
    <name type="common">Lettuce bottom rot fungus</name>
    <name type="synonym">Rhizoctonia solani</name>
    <dbReference type="NCBI Taxonomy" id="1108050"/>
    <lineage>
        <taxon>Eukaryota</taxon>
        <taxon>Fungi</taxon>
        <taxon>Dikarya</taxon>
        <taxon>Basidiomycota</taxon>
        <taxon>Agaricomycotina</taxon>
        <taxon>Agaricomycetes</taxon>
        <taxon>Cantharellales</taxon>
        <taxon>Ceratobasidiaceae</taxon>
        <taxon>Rhizoctonia</taxon>
        <taxon>Rhizoctonia solani AG-1</taxon>
    </lineage>
</organism>
<keyword evidence="2" id="KW-1185">Reference proteome</keyword>
<protein>
    <submittedName>
        <fullName evidence="1">Uncharacterized protein</fullName>
    </submittedName>
</protein>
<sequence length="67" mass="7715">MAHPYPIAAPTEAYECSHPRLPFLLFPMAPSETWTYSRTSPRTKLSRSSETAPMVYLYSPISRRLRV</sequence>
<dbReference type="EMBL" id="LN679144">
    <property type="protein sequence ID" value="CEL60302.1"/>
    <property type="molecule type" value="Genomic_DNA"/>
</dbReference>
<proteinExistence type="predicted"/>
<dbReference type="AlphaFoldDB" id="A0A0B7FVU2"/>